<keyword evidence="3" id="KW-0240">DNA-directed RNA polymerase</keyword>
<comment type="caution">
    <text evidence="7">The sequence shown here is derived from an EMBL/GenBank/DDBJ whole genome shotgun (WGS) entry which is preliminary data.</text>
</comment>
<dbReference type="GO" id="GO:0000428">
    <property type="term" value="C:DNA-directed RNA polymerase complex"/>
    <property type="evidence" value="ECO:0007669"/>
    <property type="project" value="UniProtKB-KW"/>
</dbReference>
<comment type="subcellular location">
    <subcellularLocation>
        <location evidence="1">Nucleus</location>
        <location evidence="1">Nucleolus</location>
    </subcellularLocation>
</comment>
<evidence type="ECO:0000256" key="4">
    <source>
        <dbReference type="ARBA" id="ARBA00023163"/>
    </source>
</evidence>
<evidence type="ECO:0000256" key="1">
    <source>
        <dbReference type="ARBA" id="ARBA00004604"/>
    </source>
</evidence>
<dbReference type="AlphaFoldDB" id="A0AAW1TMP2"/>
<evidence type="ECO:0008006" key="9">
    <source>
        <dbReference type="Google" id="ProtNLM"/>
    </source>
</evidence>
<evidence type="ECO:0000256" key="3">
    <source>
        <dbReference type="ARBA" id="ARBA00022478"/>
    </source>
</evidence>
<evidence type="ECO:0000256" key="5">
    <source>
        <dbReference type="ARBA" id="ARBA00023242"/>
    </source>
</evidence>
<dbReference type="InterPro" id="IPR009668">
    <property type="entry name" value="RNA_pol-assoc_fac_A49-like"/>
</dbReference>
<comment type="similarity">
    <text evidence="2">Belongs to the eukaryotic RPA49/POLR1E RNA polymerase subunit family.</text>
</comment>
<dbReference type="PANTHER" id="PTHR14440">
    <property type="entry name" value="DNA-DIRECTED RNA POLYMERASE I SUBUNIT RPA49"/>
    <property type="match status" value="1"/>
</dbReference>
<name>A0AAW1TMP2_9CUCU</name>
<keyword evidence="6" id="KW-0175">Coiled coil</keyword>
<evidence type="ECO:0000256" key="2">
    <source>
        <dbReference type="ARBA" id="ARBA00009430"/>
    </source>
</evidence>
<dbReference type="GO" id="GO:0003677">
    <property type="term" value="F:DNA binding"/>
    <property type="evidence" value="ECO:0007669"/>
    <property type="project" value="InterPro"/>
</dbReference>
<protein>
    <recommendedName>
        <fullName evidence="9">DNA-directed RNA polymerase I subunit RPA49</fullName>
    </recommendedName>
</protein>
<dbReference type="Pfam" id="PF06870">
    <property type="entry name" value="RNA_pol_I_A49"/>
    <property type="match status" value="1"/>
</dbReference>
<keyword evidence="4" id="KW-0804">Transcription</keyword>
<dbReference type="Proteomes" id="UP001431783">
    <property type="component" value="Unassembled WGS sequence"/>
</dbReference>
<keyword evidence="8" id="KW-1185">Reference proteome</keyword>
<sequence>MMNVCVAEVINNSEINPVSVKFQNGKIRDGMESQLKCEMYKDRSNKRILAAHTDKVLYTGEIESENDLQYNFLVIKKRNSDRVRLINIENVTLKPYIKQLNVLQDSSVTGEKVSNAEFNKLFGSKKAKRITEQRERMKLDIENVKEELEKTVAATKIDDSYLNTSVRDNNSLEYKPPINRDASSVERVYELENLIPSDVLAALDTELDAISTSDTLENIELFEFSKQHISQLIEHMSETNKIKCKIYIFINYLLKFLATPVKNMSRKFILCKTSKEIDYHILNTFSIQAGLNRTRPLSMRDKTVCYILTLAMLASNYKLDLEVLSKDMKIGIKKLQEMSRILAFSSNGPKSVTLKLPLPGPAVSNLKRKRNQ</sequence>
<evidence type="ECO:0000313" key="7">
    <source>
        <dbReference type="EMBL" id="KAK9871585.1"/>
    </source>
</evidence>
<gene>
    <name evidence="7" type="ORF">WA026_012966</name>
</gene>
<evidence type="ECO:0000256" key="6">
    <source>
        <dbReference type="SAM" id="Coils"/>
    </source>
</evidence>
<dbReference type="EMBL" id="JARQZJ010000006">
    <property type="protein sequence ID" value="KAK9871585.1"/>
    <property type="molecule type" value="Genomic_DNA"/>
</dbReference>
<dbReference type="GO" id="GO:0005730">
    <property type="term" value="C:nucleolus"/>
    <property type="evidence" value="ECO:0007669"/>
    <property type="project" value="UniProtKB-SubCell"/>
</dbReference>
<dbReference type="GO" id="GO:0006351">
    <property type="term" value="P:DNA-templated transcription"/>
    <property type="evidence" value="ECO:0007669"/>
    <property type="project" value="InterPro"/>
</dbReference>
<organism evidence="7 8">
    <name type="scientific">Henosepilachna vigintioctopunctata</name>
    <dbReference type="NCBI Taxonomy" id="420089"/>
    <lineage>
        <taxon>Eukaryota</taxon>
        <taxon>Metazoa</taxon>
        <taxon>Ecdysozoa</taxon>
        <taxon>Arthropoda</taxon>
        <taxon>Hexapoda</taxon>
        <taxon>Insecta</taxon>
        <taxon>Pterygota</taxon>
        <taxon>Neoptera</taxon>
        <taxon>Endopterygota</taxon>
        <taxon>Coleoptera</taxon>
        <taxon>Polyphaga</taxon>
        <taxon>Cucujiformia</taxon>
        <taxon>Coccinelloidea</taxon>
        <taxon>Coccinellidae</taxon>
        <taxon>Epilachninae</taxon>
        <taxon>Epilachnini</taxon>
        <taxon>Henosepilachna</taxon>
    </lineage>
</organism>
<evidence type="ECO:0000313" key="8">
    <source>
        <dbReference type="Proteomes" id="UP001431783"/>
    </source>
</evidence>
<reference evidence="7 8" key="1">
    <citation type="submission" date="2023-03" db="EMBL/GenBank/DDBJ databases">
        <title>Genome insight into feeding habits of ladybird beetles.</title>
        <authorList>
            <person name="Li H.-S."/>
            <person name="Huang Y.-H."/>
            <person name="Pang H."/>
        </authorList>
    </citation>
    <scope>NUCLEOTIDE SEQUENCE [LARGE SCALE GENOMIC DNA]</scope>
    <source>
        <strain evidence="7">SYSU_2023b</strain>
        <tissue evidence="7">Whole body</tissue>
    </source>
</reference>
<accession>A0AAW1TMP2</accession>
<feature type="coiled-coil region" evidence="6">
    <location>
        <begin position="127"/>
        <end position="154"/>
    </location>
</feature>
<keyword evidence="5" id="KW-0539">Nucleus</keyword>
<proteinExistence type="inferred from homology"/>